<dbReference type="Pfam" id="PF00656">
    <property type="entry name" value="Peptidase_C14"/>
    <property type="match status" value="1"/>
</dbReference>
<keyword evidence="1" id="KW-0175">Coiled coil</keyword>
<sequence>MGHIDRTAPVEPGAAVGHRQQQDQDVIFGKMVNALNQEASRVSKADRNPSRYDRVHVLLIRWEYDDLGVAPEVDALATVFNRDFGFEVSQLTIPIERSFNQLNRVILDWVDSTDEEGVLLIVYYAGHGQISDSGRNLIWSNRRYEDDEYYRELSWNGCEEILLQAAADKLFIFDCCYAANAGSTGGRGVSEVICASGFESIAPLPGPHSFTTALISVLQRMLQQTCPFSVSAIYSGVLSHLKALDPTQIAPDGYRIANALDYANAVPGLRRPEYRRTPVHFVRENRHHRHQHFGIQLFPLPRTQVSGFVVLHEESRVRRSKIAPANRVFTVKVRPDGDFSLADVDVTRRWLRSIPIPVQEIEVAVPSNPPPERKDPGPEKAGYIKVPPGVDLARATQSLERVERLNEELFEIAQATKRDSSHIRSQLSVVIFILVTLFPFNVVMGVFQSRLSDLCFPDLIPLVLGFAVLDHFGTPTVTLGGIAKSVYALVVYIIFYCSHWYLSFIMDPSHVFYEGGFKVLWKPSYRYDETFSPYEVFWYRGIEMLMQFCIQYVYYSVAYLFLF</sequence>
<dbReference type="EMBL" id="MU839843">
    <property type="protein sequence ID" value="KAK1751207.1"/>
    <property type="molecule type" value="Genomic_DNA"/>
</dbReference>
<evidence type="ECO:0000313" key="6">
    <source>
        <dbReference type="Proteomes" id="UP001239445"/>
    </source>
</evidence>
<dbReference type="Proteomes" id="UP001239445">
    <property type="component" value="Unassembled WGS sequence"/>
</dbReference>
<keyword evidence="3" id="KW-0812">Transmembrane</keyword>
<reference evidence="5" key="1">
    <citation type="submission" date="2023-06" db="EMBL/GenBank/DDBJ databases">
        <title>Genome-scale phylogeny and comparative genomics of the fungal order Sordariales.</title>
        <authorList>
            <consortium name="Lawrence Berkeley National Laboratory"/>
            <person name="Hensen N."/>
            <person name="Bonometti L."/>
            <person name="Westerberg I."/>
            <person name="Brannstrom I.O."/>
            <person name="Guillou S."/>
            <person name="Cros-Aarteil S."/>
            <person name="Calhoun S."/>
            <person name="Haridas S."/>
            <person name="Kuo A."/>
            <person name="Mondo S."/>
            <person name="Pangilinan J."/>
            <person name="Riley R."/>
            <person name="Labutti K."/>
            <person name="Andreopoulos B."/>
            <person name="Lipzen A."/>
            <person name="Chen C."/>
            <person name="Yanf M."/>
            <person name="Daum C."/>
            <person name="Ng V."/>
            <person name="Clum A."/>
            <person name="Steindorff A."/>
            <person name="Ohm R."/>
            <person name="Martin F."/>
            <person name="Silar P."/>
            <person name="Natvig D."/>
            <person name="Lalanne C."/>
            <person name="Gautier V."/>
            <person name="Ament-Velasquez S.L."/>
            <person name="Kruys A."/>
            <person name="Hutchinson M.I."/>
            <person name="Powell A.J."/>
            <person name="Barry K."/>
            <person name="Miller A.N."/>
            <person name="Grigoriev I.V."/>
            <person name="Debuchy R."/>
            <person name="Gladieux P."/>
            <person name="Thoren M.H."/>
            <person name="Johannesson H."/>
        </authorList>
    </citation>
    <scope>NUCLEOTIDE SEQUENCE</scope>
    <source>
        <strain evidence="5">PSN4</strain>
    </source>
</reference>
<protein>
    <recommendedName>
        <fullName evidence="4">Peptidase C14 caspase domain-containing protein</fullName>
    </recommendedName>
</protein>
<accession>A0AAJ0B6Q7</accession>
<evidence type="ECO:0000259" key="4">
    <source>
        <dbReference type="Pfam" id="PF00656"/>
    </source>
</evidence>
<feature type="transmembrane region" description="Helical" evidence="3">
    <location>
        <begin position="486"/>
        <end position="506"/>
    </location>
</feature>
<proteinExistence type="predicted"/>
<evidence type="ECO:0000256" key="2">
    <source>
        <dbReference type="SAM" id="MobiDB-lite"/>
    </source>
</evidence>
<gene>
    <name evidence="5" type="ORF">QBC47DRAFT_85644</name>
</gene>
<feature type="transmembrane region" description="Helical" evidence="3">
    <location>
        <begin position="459"/>
        <end position="479"/>
    </location>
</feature>
<feature type="transmembrane region" description="Helical" evidence="3">
    <location>
        <begin position="427"/>
        <end position="447"/>
    </location>
</feature>
<organism evidence="5 6">
    <name type="scientific">Echria macrotheca</name>
    <dbReference type="NCBI Taxonomy" id="438768"/>
    <lineage>
        <taxon>Eukaryota</taxon>
        <taxon>Fungi</taxon>
        <taxon>Dikarya</taxon>
        <taxon>Ascomycota</taxon>
        <taxon>Pezizomycotina</taxon>
        <taxon>Sordariomycetes</taxon>
        <taxon>Sordariomycetidae</taxon>
        <taxon>Sordariales</taxon>
        <taxon>Schizotheciaceae</taxon>
        <taxon>Echria</taxon>
    </lineage>
</organism>
<dbReference type="GO" id="GO:0006508">
    <property type="term" value="P:proteolysis"/>
    <property type="evidence" value="ECO:0007669"/>
    <property type="project" value="InterPro"/>
</dbReference>
<feature type="transmembrane region" description="Helical" evidence="3">
    <location>
        <begin position="544"/>
        <end position="562"/>
    </location>
</feature>
<keyword evidence="3" id="KW-1133">Transmembrane helix</keyword>
<dbReference type="AlphaFoldDB" id="A0AAJ0B6Q7"/>
<evidence type="ECO:0000256" key="1">
    <source>
        <dbReference type="SAM" id="Coils"/>
    </source>
</evidence>
<feature type="region of interest" description="Disordered" evidence="2">
    <location>
        <begin position="1"/>
        <end position="20"/>
    </location>
</feature>
<keyword evidence="3" id="KW-0472">Membrane</keyword>
<comment type="caution">
    <text evidence="5">The sequence shown here is derived from an EMBL/GenBank/DDBJ whole genome shotgun (WGS) entry which is preliminary data.</text>
</comment>
<feature type="coiled-coil region" evidence="1">
    <location>
        <begin position="392"/>
        <end position="419"/>
    </location>
</feature>
<dbReference type="InterPro" id="IPR011600">
    <property type="entry name" value="Pept_C14_caspase"/>
</dbReference>
<feature type="domain" description="Peptidase C14 caspase" evidence="4">
    <location>
        <begin position="72"/>
        <end position="179"/>
    </location>
</feature>
<name>A0AAJ0B6Q7_9PEZI</name>
<evidence type="ECO:0000313" key="5">
    <source>
        <dbReference type="EMBL" id="KAK1751207.1"/>
    </source>
</evidence>
<evidence type="ECO:0000256" key="3">
    <source>
        <dbReference type="SAM" id="Phobius"/>
    </source>
</evidence>
<dbReference type="GO" id="GO:0004197">
    <property type="term" value="F:cysteine-type endopeptidase activity"/>
    <property type="evidence" value="ECO:0007669"/>
    <property type="project" value="InterPro"/>
</dbReference>
<keyword evidence="6" id="KW-1185">Reference proteome</keyword>